<dbReference type="OrthoDB" id="3528435at2759"/>
<proteinExistence type="predicted"/>
<feature type="non-terminal residue" evidence="1">
    <location>
        <position position="168"/>
    </location>
</feature>
<reference evidence="1 2" key="1">
    <citation type="submission" date="2018-05" db="EMBL/GenBank/DDBJ databases">
        <title>Draft genome sequence of Scytalidium lignicola DSM 105466, a ubiquitous saprotrophic fungus.</title>
        <authorList>
            <person name="Buettner E."/>
            <person name="Gebauer A.M."/>
            <person name="Hofrichter M."/>
            <person name="Liers C."/>
            <person name="Kellner H."/>
        </authorList>
    </citation>
    <scope>NUCLEOTIDE SEQUENCE [LARGE SCALE GENOMIC DNA]</scope>
    <source>
        <strain evidence="1 2">DSM 105466</strain>
    </source>
</reference>
<protein>
    <submittedName>
        <fullName evidence="1">Uncharacterized protein</fullName>
    </submittedName>
</protein>
<organism evidence="1 2">
    <name type="scientific">Scytalidium lignicola</name>
    <name type="common">Hyphomycete</name>
    <dbReference type="NCBI Taxonomy" id="5539"/>
    <lineage>
        <taxon>Eukaryota</taxon>
        <taxon>Fungi</taxon>
        <taxon>Dikarya</taxon>
        <taxon>Ascomycota</taxon>
        <taxon>Pezizomycotina</taxon>
        <taxon>Leotiomycetes</taxon>
        <taxon>Leotiomycetes incertae sedis</taxon>
        <taxon>Scytalidium</taxon>
    </lineage>
</organism>
<name>A0A3E2GVY2_SCYLI</name>
<feature type="non-terminal residue" evidence="1">
    <location>
        <position position="1"/>
    </location>
</feature>
<comment type="caution">
    <text evidence="1">The sequence shown here is derived from an EMBL/GenBank/DDBJ whole genome shotgun (WGS) entry which is preliminary data.</text>
</comment>
<accession>A0A3E2GVY2</accession>
<dbReference type="AlphaFoldDB" id="A0A3E2GVY2"/>
<evidence type="ECO:0000313" key="1">
    <source>
        <dbReference type="EMBL" id="RFU25266.1"/>
    </source>
</evidence>
<dbReference type="EMBL" id="NCSJ02000347">
    <property type="protein sequence ID" value="RFU25266.1"/>
    <property type="molecule type" value="Genomic_DNA"/>
</dbReference>
<evidence type="ECO:0000313" key="2">
    <source>
        <dbReference type="Proteomes" id="UP000258309"/>
    </source>
</evidence>
<gene>
    <name evidence="1" type="ORF">B7463_g11073</name>
</gene>
<sequence>MEIPPRLQERTDKLFQELRSELGKHVANEFVQSRLTIYYGDNEPSTVDPQALMTTDSPNDEDYSWNEYVCPTPDDSDFIQGDAKTFSNKDLDDILALDAAGRSTYSYTLAEYDHAYLKSLLKEIHKAHPDIVNICRILELTAKSLIRSHRLCINDDWDAISAELAQYI</sequence>
<dbReference type="Proteomes" id="UP000258309">
    <property type="component" value="Unassembled WGS sequence"/>
</dbReference>
<keyword evidence="2" id="KW-1185">Reference proteome</keyword>